<gene>
    <name evidence="2" type="ORF">NDU88_004603</name>
</gene>
<organism evidence="2 3">
    <name type="scientific">Pleurodeles waltl</name>
    <name type="common">Iberian ribbed newt</name>
    <dbReference type="NCBI Taxonomy" id="8319"/>
    <lineage>
        <taxon>Eukaryota</taxon>
        <taxon>Metazoa</taxon>
        <taxon>Chordata</taxon>
        <taxon>Craniata</taxon>
        <taxon>Vertebrata</taxon>
        <taxon>Euteleostomi</taxon>
        <taxon>Amphibia</taxon>
        <taxon>Batrachia</taxon>
        <taxon>Caudata</taxon>
        <taxon>Salamandroidea</taxon>
        <taxon>Salamandridae</taxon>
        <taxon>Pleurodelinae</taxon>
        <taxon>Pleurodeles</taxon>
    </lineage>
</organism>
<name>A0AAV7LKH6_PLEWA</name>
<evidence type="ECO:0000313" key="2">
    <source>
        <dbReference type="EMBL" id="KAJ1091479.1"/>
    </source>
</evidence>
<feature type="region of interest" description="Disordered" evidence="1">
    <location>
        <begin position="1"/>
        <end position="31"/>
    </location>
</feature>
<comment type="caution">
    <text evidence="2">The sequence shown here is derived from an EMBL/GenBank/DDBJ whole genome shotgun (WGS) entry which is preliminary data.</text>
</comment>
<evidence type="ECO:0000256" key="1">
    <source>
        <dbReference type="SAM" id="MobiDB-lite"/>
    </source>
</evidence>
<reference evidence="2" key="1">
    <citation type="journal article" date="2022" name="bioRxiv">
        <title>Sequencing and chromosome-scale assembly of the giantPleurodeles waltlgenome.</title>
        <authorList>
            <person name="Brown T."/>
            <person name="Elewa A."/>
            <person name="Iarovenko S."/>
            <person name="Subramanian E."/>
            <person name="Araus A.J."/>
            <person name="Petzold A."/>
            <person name="Susuki M."/>
            <person name="Suzuki K.-i.T."/>
            <person name="Hayashi T."/>
            <person name="Toyoda A."/>
            <person name="Oliveira C."/>
            <person name="Osipova E."/>
            <person name="Leigh N.D."/>
            <person name="Simon A."/>
            <person name="Yun M.H."/>
        </authorList>
    </citation>
    <scope>NUCLEOTIDE SEQUENCE</scope>
    <source>
        <strain evidence="2">20211129_DDA</strain>
        <tissue evidence="2">Liver</tissue>
    </source>
</reference>
<dbReference type="AlphaFoldDB" id="A0AAV7LKH6"/>
<keyword evidence="3" id="KW-1185">Reference proteome</keyword>
<proteinExistence type="predicted"/>
<evidence type="ECO:0000313" key="3">
    <source>
        <dbReference type="Proteomes" id="UP001066276"/>
    </source>
</evidence>
<dbReference type="Proteomes" id="UP001066276">
    <property type="component" value="Chromosome 11"/>
</dbReference>
<dbReference type="EMBL" id="JANPWB010000015">
    <property type="protein sequence ID" value="KAJ1091479.1"/>
    <property type="molecule type" value="Genomic_DNA"/>
</dbReference>
<feature type="compositionally biased region" description="Basic residues" evidence="1">
    <location>
        <begin position="123"/>
        <end position="138"/>
    </location>
</feature>
<feature type="compositionally biased region" description="Basic and acidic residues" evidence="1">
    <location>
        <begin position="13"/>
        <end position="28"/>
    </location>
</feature>
<feature type="region of interest" description="Disordered" evidence="1">
    <location>
        <begin position="72"/>
        <end position="138"/>
    </location>
</feature>
<feature type="compositionally biased region" description="Low complexity" evidence="1">
    <location>
        <begin position="78"/>
        <end position="95"/>
    </location>
</feature>
<protein>
    <submittedName>
        <fullName evidence="2">Uncharacterized protein</fullName>
    </submittedName>
</protein>
<sequence length="138" mass="14721">MGPPTRVPSRPAAESEKQAPHSCEDRGWSPHLMLHNSCPHPRGAAAPSSALMVDAGWSRLNRCNILLVSVGSRAAEDASCSSSRRLSGAGGSERALALQARMTGRSAHGSGAASRPERGSSGRFRKRPPLRRSFRVRI</sequence>
<accession>A0AAV7LKH6</accession>